<dbReference type="RefSeq" id="WP_184788454.1">
    <property type="nucleotide sequence ID" value="NZ_BONT01000083.1"/>
</dbReference>
<keyword evidence="2" id="KW-1185">Reference proteome</keyword>
<sequence>MPADRSTVVRSVETALATTLNFALGRRLHGATVAEFPHARTVLATAHLDLEILRAAAASADPGAEHLVVATANRALRELSVVLGARFYLREGDHADFGEALLAVTEGLPPPSRTRRELAERLPADPPTRRLPDHAARWRRRRADGPVTPALTDTYTHLLAAEHHPADSPWHHAVLTTIARRCDGDGSPLPPEDVDDIFTHLTRGGTT</sequence>
<comment type="caution">
    <text evidence="1">The sequence shown here is derived from an EMBL/GenBank/DDBJ whole genome shotgun (WGS) entry which is preliminary data.</text>
</comment>
<gene>
    <name evidence="1" type="ORF">HNR73_003437</name>
</gene>
<proteinExistence type="predicted"/>
<dbReference type="Proteomes" id="UP000548476">
    <property type="component" value="Unassembled WGS sequence"/>
</dbReference>
<reference evidence="1 2" key="1">
    <citation type="submission" date="2020-08" db="EMBL/GenBank/DDBJ databases">
        <title>Genomic Encyclopedia of Type Strains, Phase IV (KMG-IV): sequencing the most valuable type-strain genomes for metagenomic binning, comparative biology and taxonomic classification.</title>
        <authorList>
            <person name="Goeker M."/>
        </authorList>
    </citation>
    <scope>NUCLEOTIDE SEQUENCE [LARGE SCALE GENOMIC DNA]</scope>
    <source>
        <strain evidence="1 2">YIM 65646</strain>
    </source>
</reference>
<dbReference type="AlphaFoldDB" id="A0A841FKX7"/>
<dbReference type="SUPFAM" id="SSF47203">
    <property type="entry name" value="Acyl-CoA dehydrogenase C-terminal domain-like"/>
    <property type="match status" value="1"/>
</dbReference>
<dbReference type="InterPro" id="IPR036250">
    <property type="entry name" value="AcylCo_DH-like_C"/>
</dbReference>
<organism evidence="1 2">
    <name type="scientific">Phytomonospora endophytica</name>
    <dbReference type="NCBI Taxonomy" id="714109"/>
    <lineage>
        <taxon>Bacteria</taxon>
        <taxon>Bacillati</taxon>
        <taxon>Actinomycetota</taxon>
        <taxon>Actinomycetes</taxon>
        <taxon>Micromonosporales</taxon>
        <taxon>Micromonosporaceae</taxon>
        <taxon>Phytomonospora</taxon>
    </lineage>
</organism>
<dbReference type="GO" id="GO:0016627">
    <property type="term" value="F:oxidoreductase activity, acting on the CH-CH group of donors"/>
    <property type="evidence" value="ECO:0007669"/>
    <property type="project" value="InterPro"/>
</dbReference>
<evidence type="ECO:0000313" key="2">
    <source>
        <dbReference type="Proteomes" id="UP000548476"/>
    </source>
</evidence>
<evidence type="ECO:0000313" key="1">
    <source>
        <dbReference type="EMBL" id="MBB6035573.1"/>
    </source>
</evidence>
<accession>A0A841FKX7</accession>
<dbReference type="EMBL" id="JACHGT010000007">
    <property type="protein sequence ID" value="MBB6035573.1"/>
    <property type="molecule type" value="Genomic_DNA"/>
</dbReference>
<protein>
    <submittedName>
        <fullName evidence="1">Uncharacterized protein</fullName>
    </submittedName>
</protein>
<name>A0A841FKX7_9ACTN</name>